<gene>
    <name evidence="1" type="ORF">CMV30_04685</name>
</gene>
<organism evidence="1 2">
    <name type="scientific">Nibricoccus aquaticus</name>
    <dbReference type="NCBI Taxonomy" id="2576891"/>
    <lineage>
        <taxon>Bacteria</taxon>
        <taxon>Pseudomonadati</taxon>
        <taxon>Verrucomicrobiota</taxon>
        <taxon>Opitutia</taxon>
        <taxon>Opitutales</taxon>
        <taxon>Opitutaceae</taxon>
        <taxon>Nibricoccus</taxon>
    </lineage>
</organism>
<name>A0A290Q4U3_9BACT</name>
<keyword evidence="2" id="KW-1185">Reference proteome</keyword>
<dbReference type="EMBL" id="CP023344">
    <property type="protein sequence ID" value="ATC63307.1"/>
    <property type="molecule type" value="Genomic_DNA"/>
</dbReference>
<evidence type="ECO:0000313" key="1">
    <source>
        <dbReference type="EMBL" id="ATC63307.1"/>
    </source>
</evidence>
<proteinExistence type="predicted"/>
<dbReference type="AlphaFoldDB" id="A0A290Q4U3"/>
<dbReference type="Proteomes" id="UP000217265">
    <property type="component" value="Chromosome"/>
</dbReference>
<sequence>MEPMPEEFLSRLCARLPHSQPKLAVFPSGAFMIDLTIKQEMHVIEYLPSLGFGVSRAATAVYGWEGVENAFTTTAEVEAYVTELAEGSSKKQESSQTKR</sequence>
<evidence type="ECO:0000313" key="2">
    <source>
        <dbReference type="Proteomes" id="UP000217265"/>
    </source>
</evidence>
<accession>A0A290Q4U3</accession>
<dbReference type="KEGG" id="vbh:CMV30_04685"/>
<protein>
    <submittedName>
        <fullName evidence="1">Uncharacterized protein</fullName>
    </submittedName>
</protein>
<reference evidence="1 2" key="1">
    <citation type="submission" date="2017-09" db="EMBL/GenBank/DDBJ databases">
        <title>Complete genome sequence of Verrucomicrobial strain HZ-65, isolated from freshwater.</title>
        <authorList>
            <person name="Choi A."/>
        </authorList>
    </citation>
    <scope>NUCLEOTIDE SEQUENCE [LARGE SCALE GENOMIC DNA]</scope>
    <source>
        <strain evidence="1 2">HZ-65</strain>
    </source>
</reference>